<dbReference type="AlphaFoldDB" id="A0AAD5NLJ9"/>
<comment type="caution">
    <text evidence="1">The sequence shown here is derived from an EMBL/GenBank/DDBJ whole genome shotgun (WGS) entry which is preliminary data.</text>
</comment>
<evidence type="ECO:0000313" key="2">
    <source>
        <dbReference type="Proteomes" id="UP001064489"/>
    </source>
</evidence>
<protein>
    <submittedName>
        <fullName evidence="1">Uncharacterized protein</fullName>
    </submittedName>
</protein>
<organism evidence="1 2">
    <name type="scientific">Acer negundo</name>
    <name type="common">Box elder</name>
    <dbReference type="NCBI Taxonomy" id="4023"/>
    <lineage>
        <taxon>Eukaryota</taxon>
        <taxon>Viridiplantae</taxon>
        <taxon>Streptophyta</taxon>
        <taxon>Embryophyta</taxon>
        <taxon>Tracheophyta</taxon>
        <taxon>Spermatophyta</taxon>
        <taxon>Magnoliopsida</taxon>
        <taxon>eudicotyledons</taxon>
        <taxon>Gunneridae</taxon>
        <taxon>Pentapetalae</taxon>
        <taxon>rosids</taxon>
        <taxon>malvids</taxon>
        <taxon>Sapindales</taxon>
        <taxon>Sapindaceae</taxon>
        <taxon>Hippocastanoideae</taxon>
        <taxon>Acereae</taxon>
        <taxon>Acer</taxon>
    </lineage>
</organism>
<proteinExistence type="predicted"/>
<gene>
    <name evidence="1" type="ORF">LWI28_010891</name>
</gene>
<reference evidence="1" key="2">
    <citation type="submission" date="2023-02" db="EMBL/GenBank/DDBJ databases">
        <authorList>
            <person name="Swenson N.G."/>
            <person name="Wegrzyn J.L."/>
            <person name="Mcevoy S.L."/>
        </authorList>
    </citation>
    <scope>NUCLEOTIDE SEQUENCE</scope>
    <source>
        <strain evidence="1">91603</strain>
        <tissue evidence="1">Leaf</tissue>
    </source>
</reference>
<keyword evidence="2" id="KW-1185">Reference proteome</keyword>
<accession>A0AAD5NLJ9</accession>
<sequence>MIIKGVRWQVGDGKNILAFKDPWLPRASTFKLVLVAPPQDFTISSLLHSDGSAWNLEKLNQFFTPEDHDTILSIPIELIIESPENLNIVVAIVFPGFGGFFGGGGGGDGAGWW</sequence>
<reference evidence="1" key="1">
    <citation type="journal article" date="2022" name="Plant J.">
        <title>Strategies of tolerance reflected in two North American maple genomes.</title>
        <authorList>
            <person name="McEvoy S.L."/>
            <person name="Sezen U.U."/>
            <person name="Trouern-Trend A."/>
            <person name="McMahon S.M."/>
            <person name="Schaberg P.G."/>
            <person name="Yang J."/>
            <person name="Wegrzyn J.L."/>
            <person name="Swenson N.G."/>
        </authorList>
    </citation>
    <scope>NUCLEOTIDE SEQUENCE</scope>
    <source>
        <strain evidence="1">91603</strain>
    </source>
</reference>
<dbReference type="Proteomes" id="UP001064489">
    <property type="component" value="Chromosome 10"/>
</dbReference>
<evidence type="ECO:0000313" key="1">
    <source>
        <dbReference type="EMBL" id="KAI9165274.1"/>
    </source>
</evidence>
<name>A0AAD5NLJ9_ACENE</name>
<dbReference type="EMBL" id="JAJSOW010000105">
    <property type="protein sequence ID" value="KAI9165274.1"/>
    <property type="molecule type" value="Genomic_DNA"/>
</dbReference>